<reference evidence="2" key="1">
    <citation type="submission" date="2018-05" db="EMBL/GenBank/DDBJ databases">
        <authorList>
            <person name="Lanie J.A."/>
            <person name="Ng W.-L."/>
            <person name="Kazmierczak K.M."/>
            <person name="Andrzejewski T.M."/>
            <person name="Davidsen T.M."/>
            <person name="Wayne K.J."/>
            <person name="Tettelin H."/>
            <person name="Glass J.I."/>
            <person name="Rusch D."/>
            <person name="Podicherti R."/>
            <person name="Tsui H.-C.T."/>
            <person name="Winkler M.E."/>
        </authorList>
    </citation>
    <scope>NUCLEOTIDE SEQUENCE</scope>
</reference>
<evidence type="ECO:0000313" key="2">
    <source>
        <dbReference type="EMBL" id="SVC06432.1"/>
    </source>
</evidence>
<sequence>MRYDLDSTDISAIPPMTDRPMGKPIQRDQWLSSMVRSETTEYIRSNPVMWQCFWLQTYVLVISRHQLKGLINALRQKAQLAATWSEDQAKATIGNSSTRD</sequence>
<proteinExistence type="predicted"/>
<organism evidence="2">
    <name type="scientific">marine metagenome</name>
    <dbReference type="NCBI Taxonomy" id="408172"/>
    <lineage>
        <taxon>unclassified sequences</taxon>
        <taxon>metagenomes</taxon>
        <taxon>ecological metagenomes</taxon>
    </lineage>
</organism>
<name>A0A382J4U0_9ZZZZ</name>
<dbReference type="AlphaFoldDB" id="A0A382J4U0"/>
<accession>A0A382J4U0</accession>
<dbReference type="EMBL" id="UINC01071496">
    <property type="protein sequence ID" value="SVC06432.1"/>
    <property type="molecule type" value="Genomic_DNA"/>
</dbReference>
<evidence type="ECO:0000256" key="1">
    <source>
        <dbReference type="SAM" id="MobiDB-lite"/>
    </source>
</evidence>
<feature type="region of interest" description="Disordered" evidence="1">
    <location>
        <begin position="1"/>
        <end position="24"/>
    </location>
</feature>
<protein>
    <submittedName>
        <fullName evidence="2">Uncharacterized protein</fullName>
    </submittedName>
</protein>
<gene>
    <name evidence="2" type="ORF">METZ01_LOCUS259286</name>
</gene>